<dbReference type="GO" id="GO:0004181">
    <property type="term" value="F:metallocarboxypeptidase activity"/>
    <property type="evidence" value="ECO:0007669"/>
    <property type="project" value="InterPro"/>
</dbReference>
<dbReference type="InterPro" id="IPR000834">
    <property type="entry name" value="Peptidase_M14"/>
</dbReference>
<dbReference type="GO" id="GO:0006508">
    <property type="term" value="P:proteolysis"/>
    <property type="evidence" value="ECO:0007669"/>
    <property type="project" value="InterPro"/>
</dbReference>
<evidence type="ECO:0000256" key="1">
    <source>
        <dbReference type="ARBA" id="ARBA00005988"/>
    </source>
</evidence>
<comment type="similarity">
    <text evidence="1">Belongs to the peptidase M14 family.</text>
</comment>
<keyword evidence="4" id="KW-1185">Reference proteome</keyword>
<evidence type="ECO:0000313" key="4">
    <source>
        <dbReference type="Proteomes" id="UP000037510"/>
    </source>
</evidence>
<evidence type="ECO:0000259" key="2">
    <source>
        <dbReference type="Pfam" id="PF00246"/>
    </source>
</evidence>
<dbReference type="EMBL" id="JTDY01012699">
    <property type="protein sequence ID" value="KOB52238.1"/>
    <property type="molecule type" value="Genomic_DNA"/>
</dbReference>
<proteinExistence type="inferred from homology"/>
<keyword evidence="3" id="KW-0378">Hydrolase</keyword>
<evidence type="ECO:0000313" key="3">
    <source>
        <dbReference type="EMBL" id="KOB52238.1"/>
    </source>
</evidence>
<name>A0A0L7K3M4_OPEBR</name>
<dbReference type="Gene3D" id="3.40.630.10">
    <property type="entry name" value="Zn peptidases"/>
    <property type="match status" value="1"/>
</dbReference>
<accession>A0A0L7K3M4</accession>
<feature type="domain" description="Peptidase M14" evidence="2">
    <location>
        <begin position="15"/>
        <end position="54"/>
    </location>
</feature>
<protein>
    <submittedName>
        <fullName evidence="3">Putative carboxypeptidase A-like protein</fullName>
    </submittedName>
</protein>
<dbReference type="SUPFAM" id="SSF53187">
    <property type="entry name" value="Zn-dependent exopeptidases"/>
    <property type="match status" value="1"/>
</dbReference>
<gene>
    <name evidence="3" type="ORF">OBRU01_26255</name>
</gene>
<organism evidence="3 4">
    <name type="scientific">Operophtera brumata</name>
    <name type="common">Winter moth</name>
    <name type="synonym">Phalaena brumata</name>
    <dbReference type="NCBI Taxonomy" id="104452"/>
    <lineage>
        <taxon>Eukaryota</taxon>
        <taxon>Metazoa</taxon>
        <taxon>Ecdysozoa</taxon>
        <taxon>Arthropoda</taxon>
        <taxon>Hexapoda</taxon>
        <taxon>Insecta</taxon>
        <taxon>Pterygota</taxon>
        <taxon>Neoptera</taxon>
        <taxon>Endopterygota</taxon>
        <taxon>Lepidoptera</taxon>
        <taxon>Glossata</taxon>
        <taxon>Ditrysia</taxon>
        <taxon>Geometroidea</taxon>
        <taxon>Geometridae</taxon>
        <taxon>Larentiinae</taxon>
        <taxon>Operophtera</taxon>
    </lineage>
</organism>
<dbReference type="Proteomes" id="UP000037510">
    <property type="component" value="Unassembled WGS sequence"/>
</dbReference>
<comment type="caution">
    <text evidence="3">The sequence shown here is derived from an EMBL/GenBank/DDBJ whole genome shotgun (WGS) entry which is preliminary data.</text>
</comment>
<dbReference type="Pfam" id="PF00246">
    <property type="entry name" value="Peptidase_M14"/>
    <property type="match status" value="1"/>
</dbReference>
<reference evidence="3 4" key="1">
    <citation type="journal article" date="2015" name="Genome Biol. Evol.">
        <title>The genome of winter moth (Operophtera brumata) provides a genomic perspective on sexual dimorphism and phenology.</title>
        <authorList>
            <person name="Derks M.F."/>
            <person name="Smit S."/>
            <person name="Salis L."/>
            <person name="Schijlen E."/>
            <person name="Bossers A."/>
            <person name="Mateman C."/>
            <person name="Pijl A.S."/>
            <person name="de Ridder D."/>
            <person name="Groenen M.A."/>
            <person name="Visser M.E."/>
            <person name="Megens H.J."/>
        </authorList>
    </citation>
    <scope>NUCLEOTIDE SEQUENCE [LARGE SCALE GENOMIC DNA]</scope>
    <source>
        <strain evidence="3">WM2013NL</strain>
        <tissue evidence="3">Head and thorax</tissue>
    </source>
</reference>
<dbReference type="AlphaFoldDB" id="A0A0L7K3M4"/>
<sequence length="71" mass="8391">MDTFDWQNYYKIDDIYKWLKDLAMAFPNEVVLESIGKTYENRDILACTLKNLQTRNCGRSRTHTNGILCQL</sequence>
<keyword evidence="3" id="KW-0121">Carboxypeptidase</keyword>
<dbReference type="GO" id="GO:0008270">
    <property type="term" value="F:zinc ion binding"/>
    <property type="evidence" value="ECO:0007669"/>
    <property type="project" value="InterPro"/>
</dbReference>
<keyword evidence="3" id="KW-0645">Protease</keyword>